<accession>A0A804MJ59</accession>
<protein>
    <recommendedName>
        <fullName evidence="5">SAUR-like auxin-responsive protein family</fullName>
    </recommendedName>
</protein>
<dbReference type="PANTHER" id="PTHR31374">
    <property type="entry name" value="AUXIN-INDUCED PROTEIN-LIKE-RELATED"/>
    <property type="match status" value="1"/>
</dbReference>
<dbReference type="Proteomes" id="UP000007305">
    <property type="component" value="Chromosome 2"/>
</dbReference>
<keyword evidence="4" id="KW-1185">Reference proteome</keyword>
<evidence type="ECO:0000313" key="4">
    <source>
        <dbReference type="Proteomes" id="UP000007305"/>
    </source>
</evidence>
<feature type="region of interest" description="Disordered" evidence="2">
    <location>
        <begin position="1"/>
        <end position="83"/>
    </location>
</feature>
<organism evidence="3 4">
    <name type="scientific">Zea mays</name>
    <name type="common">Maize</name>
    <dbReference type="NCBI Taxonomy" id="4577"/>
    <lineage>
        <taxon>Eukaryota</taxon>
        <taxon>Viridiplantae</taxon>
        <taxon>Streptophyta</taxon>
        <taxon>Embryophyta</taxon>
        <taxon>Tracheophyta</taxon>
        <taxon>Spermatophyta</taxon>
        <taxon>Magnoliopsida</taxon>
        <taxon>Liliopsida</taxon>
        <taxon>Poales</taxon>
        <taxon>Poaceae</taxon>
        <taxon>PACMAD clade</taxon>
        <taxon>Panicoideae</taxon>
        <taxon>Andropogonodae</taxon>
        <taxon>Andropogoneae</taxon>
        <taxon>Tripsacinae</taxon>
        <taxon>Zea</taxon>
    </lineage>
</organism>
<evidence type="ECO:0000256" key="2">
    <source>
        <dbReference type="SAM" id="MobiDB-lite"/>
    </source>
</evidence>
<feature type="compositionally biased region" description="Gly residues" evidence="2">
    <location>
        <begin position="66"/>
        <end position="75"/>
    </location>
</feature>
<evidence type="ECO:0000256" key="1">
    <source>
        <dbReference type="ARBA" id="ARBA00006974"/>
    </source>
</evidence>
<dbReference type="GO" id="GO:0009733">
    <property type="term" value="P:response to auxin"/>
    <property type="evidence" value="ECO:0007669"/>
    <property type="project" value="InterPro"/>
</dbReference>
<feature type="region of interest" description="Disordered" evidence="2">
    <location>
        <begin position="96"/>
        <end position="138"/>
    </location>
</feature>
<dbReference type="InterPro" id="IPR003676">
    <property type="entry name" value="SAUR_fam"/>
</dbReference>
<dbReference type="Pfam" id="PF02519">
    <property type="entry name" value="Auxin_inducible"/>
    <property type="match status" value="1"/>
</dbReference>
<feature type="compositionally biased region" description="Pro residues" evidence="2">
    <location>
        <begin position="22"/>
        <end position="33"/>
    </location>
</feature>
<proteinExistence type="inferred from homology"/>
<dbReference type="InParanoid" id="A0A804MJ59"/>
<comment type="similarity">
    <text evidence="1">Belongs to the ARG7 family.</text>
</comment>
<name>A0A804MJ59_MAIZE</name>
<dbReference type="Gramene" id="Zm00001eb089900_T001">
    <property type="protein sequence ID" value="Zm00001eb089900_P001"/>
    <property type="gene ID" value="Zm00001eb089900"/>
</dbReference>
<reference evidence="3" key="2">
    <citation type="submission" date="2019-07" db="EMBL/GenBank/DDBJ databases">
        <authorList>
            <person name="Seetharam A."/>
            <person name="Woodhouse M."/>
            <person name="Cannon E."/>
        </authorList>
    </citation>
    <scope>NUCLEOTIDE SEQUENCE [LARGE SCALE GENOMIC DNA]</scope>
    <source>
        <strain evidence="3">cv. B73</strain>
    </source>
</reference>
<reference evidence="3" key="3">
    <citation type="submission" date="2021-05" db="UniProtKB">
        <authorList>
            <consortium name="EnsemblPlants"/>
        </authorList>
    </citation>
    <scope>IDENTIFICATION</scope>
    <source>
        <strain evidence="3">cv. B73</strain>
    </source>
</reference>
<reference evidence="4" key="1">
    <citation type="submission" date="2015-12" db="EMBL/GenBank/DDBJ databases">
        <title>Update maize B73 reference genome by single molecule sequencing technologies.</title>
        <authorList>
            <consortium name="Maize Genome Sequencing Project"/>
            <person name="Ware D."/>
        </authorList>
    </citation>
    <scope>NUCLEOTIDE SEQUENCE [LARGE SCALE GENOMIC DNA]</scope>
    <source>
        <strain evidence="4">cv. B73</strain>
    </source>
</reference>
<dbReference type="AlphaFoldDB" id="A0A804MJ59"/>
<dbReference type="EnsemblPlants" id="Zm00001eb089900_T001">
    <property type="protein sequence ID" value="Zm00001eb089900_P001"/>
    <property type="gene ID" value="Zm00001eb089900"/>
</dbReference>
<dbReference type="PANTHER" id="PTHR31374:SF405">
    <property type="entry name" value="OS06G0137400 PROTEIN"/>
    <property type="match status" value="1"/>
</dbReference>
<sequence length="209" mass="21965">MLTSSPGNSDCDATFGSHHLKPPPPPPARPPANPAGVTGCPLRITNPTPPTPNPKNLATSLPILTLGGGASGGGRPPSKFKSASVDLPTSVILVAAVDRGSDETAPPDPEDGSREEKRTKASKLQEQGEGEEEATGLPSDVSRGHFAVYVGERRCRFVVPIALLDRPEFRYLLWRAKEEFGFAGAGGTLVLPCEEVAFRSLTSALACTR</sequence>
<evidence type="ECO:0008006" key="5">
    <source>
        <dbReference type="Google" id="ProtNLM"/>
    </source>
</evidence>
<evidence type="ECO:0000313" key="3">
    <source>
        <dbReference type="EnsemblPlants" id="Zm00001eb089900_P001"/>
    </source>
</evidence>